<protein>
    <recommendedName>
        <fullName evidence="1">GGDEF domain-containing protein</fullName>
    </recommendedName>
</protein>
<dbReference type="PANTHER" id="PTHR45138:SF9">
    <property type="entry name" value="DIGUANYLATE CYCLASE DGCM-RELATED"/>
    <property type="match status" value="1"/>
</dbReference>
<dbReference type="SMART" id="SM00267">
    <property type="entry name" value="GGDEF"/>
    <property type="match status" value="1"/>
</dbReference>
<gene>
    <name evidence="2" type="ORF">MNBD_GAMMA09-1810</name>
</gene>
<dbReference type="InterPro" id="IPR000160">
    <property type="entry name" value="GGDEF_dom"/>
</dbReference>
<dbReference type="CDD" id="cd01949">
    <property type="entry name" value="GGDEF"/>
    <property type="match status" value="1"/>
</dbReference>
<proteinExistence type="predicted"/>
<dbReference type="InterPro" id="IPR029787">
    <property type="entry name" value="Nucleotide_cyclase"/>
</dbReference>
<dbReference type="GO" id="GO:0052621">
    <property type="term" value="F:diguanylate cyclase activity"/>
    <property type="evidence" value="ECO:0007669"/>
    <property type="project" value="TreeGrafter"/>
</dbReference>
<reference evidence="2" key="1">
    <citation type="submission" date="2018-06" db="EMBL/GenBank/DDBJ databases">
        <authorList>
            <person name="Zhirakovskaya E."/>
        </authorList>
    </citation>
    <scope>NUCLEOTIDE SEQUENCE</scope>
</reference>
<dbReference type="Pfam" id="PF00990">
    <property type="entry name" value="GGDEF"/>
    <property type="match status" value="1"/>
</dbReference>
<name>A0A3B0XU05_9ZZZZ</name>
<dbReference type="InterPro" id="IPR043128">
    <property type="entry name" value="Rev_trsase/Diguanyl_cyclase"/>
</dbReference>
<dbReference type="Gene3D" id="3.30.70.270">
    <property type="match status" value="1"/>
</dbReference>
<dbReference type="AlphaFoldDB" id="A0A3B0XU05"/>
<evidence type="ECO:0000259" key="1">
    <source>
        <dbReference type="PROSITE" id="PS50887"/>
    </source>
</evidence>
<feature type="domain" description="GGDEF" evidence="1">
    <location>
        <begin position="240"/>
        <end position="374"/>
    </location>
</feature>
<dbReference type="PROSITE" id="PS50887">
    <property type="entry name" value="GGDEF"/>
    <property type="match status" value="1"/>
</dbReference>
<sequence length="374" mass="42232">MLLSIGLPRITIDPGTQTGAQKDLQAWHSAWQQGQFARNIPSMESSRGFKLLGFPNSEQLTQFIEQGRTKVTDFQDASCVLSERYSIAVISERGCEWAGPALLDAISSYYYFESEASFMTAAPGLYSLDMIILNNSRSESVNIIRLLKYSSATQYIPVFLLSDDENIQIEAYRSGVADVACSDINEEILGHRMVRILRSKRSTDKLYEIARIDFLTGLFNRREFDIIIEREWRQRRRENTPLSLLMIDLDSFKTYNDTYGHSMGDEVLQRFARILESCANRPSDLVVRYGGEEFAVILPNVDLDGAVHVAELIREQTEKHDIEHKASVVSPHITVSIGVAEAKGESKISVAELVDKADKALYRAKENGRNRVCT</sequence>
<accession>A0A3B0XU05</accession>
<dbReference type="NCBIfam" id="TIGR00254">
    <property type="entry name" value="GGDEF"/>
    <property type="match status" value="1"/>
</dbReference>
<dbReference type="FunFam" id="3.30.70.270:FF:000001">
    <property type="entry name" value="Diguanylate cyclase domain protein"/>
    <property type="match status" value="1"/>
</dbReference>
<dbReference type="InterPro" id="IPR050469">
    <property type="entry name" value="Diguanylate_Cyclase"/>
</dbReference>
<organism evidence="2">
    <name type="scientific">hydrothermal vent metagenome</name>
    <dbReference type="NCBI Taxonomy" id="652676"/>
    <lineage>
        <taxon>unclassified sequences</taxon>
        <taxon>metagenomes</taxon>
        <taxon>ecological metagenomes</taxon>
    </lineage>
</organism>
<dbReference type="EMBL" id="UOFI01000116">
    <property type="protein sequence ID" value="VAW68230.1"/>
    <property type="molecule type" value="Genomic_DNA"/>
</dbReference>
<evidence type="ECO:0000313" key="2">
    <source>
        <dbReference type="EMBL" id="VAW68230.1"/>
    </source>
</evidence>
<dbReference type="SUPFAM" id="SSF55073">
    <property type="entry name" value="Nucleotide cyclase"/>
    <property type="match status" value="1"/>
</dbReference>
<dbReference type="PANTHER" id="PTHR45138">
    <property type="entry name" value="REGULATORY COMPONENTS OF SENSORY TRANSDUCTION SYSTEM"/>
    <property type="match status" value="1"/>
</dbReference>